<evidence type="ECO:0000256" key="1">
    <source>
        <dbReference type="ARBA" id="ARBA00004196"/>
    </source>
</evidence>
<dbReference type="GO" id="GO:0030313">
    <property type="term" value="C:cell envelope"/>
    <property type="evidence" value="ECO:0007669"/>
    <property type="project" value="UniProtKB-SubCell"/>
</dbReference>
<keyword evidence="3" id="KW-0479">Metal-binding</keyword>
<dbReference type="SUPFAM" id="SSF53807">
    <property type="entry name" value="Helical backbone' metal receptor"/>
    <property type="match status" value="1"/>
</dbReference>
<reference evidence="7" key="1">
    <citation type="submission" date="2016-10" db="EMBL/GenBank/DDBJ databases">
        <authorList>
            <person name="Varghese N."/>
            <person name="Submissions S."/>
        </authorList>
    </citation>
    <scope>NUCLEOTIDE SEQUENCE [LARGE SCALE GENOMIC DNA]</scope>
    <source>
        <strain evidence="7">DSM 44268</strain>
    </source>
</reference>
<comment type="subcellular location">
    <subcellularLocation>
        <location evidence="1">Cell envelope</location>
    </subcellularLocation>
</comment>
<dbReference type="InterPro" id="IPR006127">
    <property type="entry name" value="ZnuA-like"/>
</dbReference>
<keyword evidence="4 5" id="KW-0732">Signal</keyword>
<dbReference type="Gene3D" id="3.40.50.1980">
    <property type="entry name" value="Nitrogenase molybdenum iron protein domain"/>
    <property type="match status" value="2"/>
</dbReference>
<dbReference type="AlphaFoldDB" id="A0A1G7NPG6"/>
<keyword evidence="7" id="KW-1185">Reference proteome</keyword>
<evidence type="ECO:0000313" key="7">
    <source>
        <dbReference type="Proteomes" id="UP000199406"/>
    </source>
</evidence>
<proteinExistence type="predicted"/>
<dbReference type="Proteomes" id="UP000199406">
    <property type="component" value="Unassembled WGS sequence"/>
</dbReference>
<dbReference type="PROSITE" id="PS51257">
    <property type="entry name" value="PROKAR_LIPOPROTEIN"/>
    <property type="match status" value="1"/>
</dbReference>
<organism evidence="6 7">
    <name type="scientific">Blastococcus aurantiacus</name>
    <dbReference type="NCBI Taxonomy" id="1550231"/>
    <lineage>
        <taxon>Bacteria</taxon>
        <taxon>Bacillati</taxon>
        <taxon>Actinomycetota</taxon>
        <taxon>Actinomycetes</taxon>
        <taxon>Geodermatophilales</taxon>
        <taxon>Geodermatophilaceae</taxon>
        <taxon>Blastococcus</taxon>
    </lineage>
</organism>
<evidence type="ECO:0000256" key="2">
    <source>
        <dbReference type="ARBA" id="ARBA00022448"/>
    </source>
</evidence>
<evidence type="ECO:0000256" key="4">
    <source>
        <dbReference type="ARBA" id="ARBA00022729"/>
    </source>
</evidence>
<evidence type="ECO:0000256" key="5">
    <source>
        <dbReference type="SAM" id="SignalP"/>
    </source>
</evidence>
<accession>A0A1G7NPG6</accession>
<sequence>MRHAPLRAGLTALALLALSACSDDGAPDSAATVTSGDPAACPGEVLDVVVSVAAWSDVVRRLGGDCATVTTIAASPADAPEDVVPADRAAFDVADLVVVNGARYDEWAVGAAAESDGDPVVVTAAEVAGSGAGRPDPQLWYEPEVVPEVAAAVTRELATLSPDAEPYFDAQHTAWTAELQPYVAAVAALRDGAAGRTCAATLTAWGPMARALGLTQETPSGFLRSLRSESEPSADDVDAFETALREGAVDVLVRDGAAGGGTADRLRDVAEDAGVPVVEFTEFPPEDGSFVEWQLTQLAALSEALADGG</sequence>
<dbReference type="EMBL" id="FNBT01000006">
    <property type="protein sequence ID" value="SDF75817.1"/>
    <property type="molecule type" value="Genomic_DNA"/>
</dbReference>
<dbReference type="Pfam" id="PF01297">
    <property type="entry name" value="ZnuA"/>
    <property type="match status" value="1"/>
</dbReference>
<protein>
    <submittedName>
        <fullName evidence="6">Zinc/manganese transport system substrate-binding protein</fullName>
    </submittedName>
</protein>
<dbReference type="OrthoDB" id="5296019at2"/>
<dbReference type="RefSeq" id="WP_091769005.1">
    <property type="nucleotide sequence ID" value="NZ_FNBT01000006.1"/>
</dbReference>
<feature type="signal peptide" evidence="5">
    <location>
        <begin position="1"/>
        <end position="22"/>
    </location>
</feature>
<feature type="chain" id="PRO_5038858052" evidence="5">
    <location>
        <begin position="23"/>
        <end position="309"/>
    </location>
</feature>
<dbReference type="GO" id="GO:0030001">
    <property type="term" value="P:metal ion transport"/>
    <property type="evidence" value="ECO:0007669"/>
    <property type="project" value="InterPro"/>
</dbReference>
<dbReference type="PANTHER" id="PTHR42953">
    <property type="entry name" value="HIGH-AFFINITY ZINC UPTAKE SYSTEM PROTEIN ZNUA-RELATED"/>
    <property type="match status" value="1"/>
</dbReference>
<name>A0A1G7NPG6_9ACTN</name>
<dbReference type="GO" id="GO:0046872">
    <property type="term" value="F:metal ion binding"/>
    <property type="evidence" value="ECO:0007669"/>
    <property type="project" value="UniProtKB-KW"/>
</dbReference>
<evidence type="ECO:0000313" key="6">
    <source>
        <dbReference type="EMBL" id="SDF75817.1"/>
    </source>
</evidence>
<dbReference type="InterPro" id="IPR050492">
    <property type="entry name" value="Bact_metal-bind_prot9"/>
</dbReference>
<evidence type="ECO:0000256" key="3">
    <source>
        <dbReference type="ARBA" id="ARBA00022723"/>
    </source>
</evidence>
<gene>
    <name evidence="6" type="ORF">SAMN05660662_3276</name>
</gene>
<dbReference type="STRING" id="1550231.SAMN05660662_3276"/>
<keyword evidence="2" id="KW-0813">Transport</keyword>
<dbReference type="PANTHER" id="PTHR42953:SF1">
    <property type="entry name" value="METAL-BINDING PROTEIN HI_0362-RELATED"/>
    <property type="match status" value="1"/>
</dbReference>